<dbReference type="PANTHER" id="PTHR33434:SF3">
    <property type="entry name" value="DEGV DOMAIN-CONTAINING PROTEIN YITS"/>
    <property type="match status" value="1"/>
</dbReference>
<dbReference type="InterPro" id="IPR043168">
    <property type="entry name" value="DegV_C"/>
</dbReference>
<gene>
    <name evidence="3" type="ORF">H9851_04600</name>
</gene>
<evidence type="ECO:0000256" key="2">
    <source>
        <dbReference type="ARBA" id="ARBA00023121"/>
    </source>
</evidence>
<dbReference type="Gene3D" id="3.40.50.10170">
    <property type="match status" value="1"/>
</dbReference>
<dbReference type="PROSITE" id="PS51482">
    <property type="entry name" value="DEGV"/>
    <property type="match status" value="1"/>
</dbReference>
<reference evidence="3" key="1">
    <citation type="journal article" date="2021" name="PeerJ">
        <title>Extensive microbial diversity within the chicken gut microbiome revealed by metagenomics and culture.</title>
        <authorList>
            <person name="Gilroy R."/>
            <person name="Ravi A."/>
            <person name="Getino M."/>
            <person name="Pursley I."/>
            <person name="Horton D.L."/>
            <person name="Alikhan N.F."/>
            <person name="Baker D."/>
            <person name="Gharbi K."/>
            <person name="Hall N."/>
            <person name="Watson M."/>
            <person name="Adriaenssens E.M."/>
            <person name="Foster-Nyarko E."/>
            <person name="Jarju S."/>
            <person name="Secka A."/>
            <person name="Antonio M."/>
            <person name="Oren A."/>
            <person name="Chaudhuri R.R."/>
            <person name="La Ragione R."/>
            <person name="Hildebrand F."/>
            <person name="Pallen M.J."/>
        </authorList>
    </citation>
    <scope>NUCLEOTIDE SEQUENCE</scope>
    <source>
        <strain evidence="3">2189</strain>
    </source>
</reference>
<dbReference type="EMBL" id="DXEW01000025">
    <property type="protein sequence ID" value="HIX50541.1"/>
    <property type="molecule type" value="Genomic_DNA"/>
</dbReference>
<proteinExistence type="predicted"/>
<dbReference type="GO" id="GO:0008289">
    <property type="term" value="F:lipid binding"/>
    <property type="evidence" value="ECO:0007669"/>
    <property type="project" value="UniProtKB-KW"/>
</dbReference>
<dbReference type="Proteomes" id="UP000886847">
    <property type="component" value="Unassembled WGS sequence"/>
</dbReference>
<sequence>MTMQKFIVSTDSTCDLYAQYIREHDVKFVSLTYIVEKDGQFTEGLDNFTEYSQYVDFYRALREGAFSRTSMLNYESHYTHFKKMAEEGAEDVLHFTISSGLSPTVTVAQKAAADVKQEFPKFNLMAVDSLAATIGQGALVKEAVRLRDEGKTLQEAYTYVTALPLHLQYSIIANDLYYLKRGGRVSAVAAVAGSLLQVKPVLSFTRDGKLMVIEKCRGMKKAFAYTMDKTEKFHPLEENRIMWIVHTDAEEQANELADMVEARWNFRPPVTIMGPVIGSHVGPGAVAMLWKTAEERND</sequence>
<name>A0A9D1W0H5_9FIRM</name>
<dbReference type="NCBIfam" id="TIGR00762">
    <property type="entry name" value="DegV"/>
    <property type="match status" value="1"/>
</dbReference>
<accession>A0A9D1W0H5</accession>
<comment type="caution">
    <text evidence="3">The sequence shown here is derived from an EMBL/GenBank/DDBJ whole genome shotgun (WGS) entry which is preliminary data.</text>
</comment>
<organism evidence="3 4">
    <name type="scientific">Candidatus Borkfalkia faecavium</name>
    <dbReference type="NCBI Taxonomy" id="2838508"/>
    <lineage>
        <taxon>Bacteria</taxon>
        <taxon>Bacillati</taxon>
        <taxon>Bacillota</taxon>
        <taxon>Clostridia</taxon>
        <taxon>Christensenellales</taxon>
        <taxon>Christensenellaceae</taxon>
        <taxon>Candidatus Borkfalkia</taxon>
    </lineage>
</organism>
<dbReference type="Pfam" id="PF02645">
    <property type="entry name" value="DegV"/>
    <property type="match status" value="1"/>
</dbReference>
<dbReference type="InterPro" id="IPR003797">
    <property type="entry name" value="DegV"/>
</dbReference>
<keyword evidence="2" id="KW-0446">Lipid-binding</keyword>
<dbReference type="InterPro" id="IPR050270">
    <property type="entry name" value="DegV_domain_contain"/>
</dbReference>
<dbReference type="SUPFAM" id="SSF82549">
    <property type="entry name" value="DAK1/DegV-like"/>
    <property type="match status" value="1"/>
</dbReference>
<dbReference type="Gene3D" id="3.30.1180.10">
    <property type="match status" value="1"/>
</dbReference>
<evidence type="ECO:0000256" key="1">
    <source>
        <dbReference type="ARBA" id="ARBA00003238"/>
    </source>
</evidence>
<protein>
    <submittedName>
        <fullName evidence="3">DegV family protein</fullName>
    </submittedName>
</protein>
<dbReference type="AlphaFoldDB" id="A0A9D1W0H5"/>
<dbReference type="PANTHER" id="PTHR33434">
    <property type="entry name" value="DEGV DOMAIN-CONTAINING PROTEIN DR_1986-RELATED"/>
    <property type="match status" value="1"/>
</dbReference>
<evidence type="ECO:0000313" key="4">
    <source>
        <dbReference type="Proteomes" id="UP000886847"/>
    </source>
</evidence>
<comment type="function">
    <text evidence="1">May bind long-chain fatty acids, such as palmitate, and may play a role in lipid transport or fatty acid metabolism.</text>
</comment>
<evidence type="ECO:0000313" key="3">
    <source>
        <dbReference type="EMBL" id="HIX50541.1"/>
    </source>
</evidence>
<reference evidence="3" key="2">
    <citation type="submission" date="2021-04" db="EMBL/GenBank/DDBJ databases">
        <authorList>
            <person name="Gilroy R."/>
        </authorList>
    </citation>
    <scope>NUCLEOTIDE SEQUENCE</scope>
    <source>
        <strain evidence="3">2189</strain>
    </source>
</reference>